<dbReference type="PANTHER" id="PTHR34388">
    <property type="entry name" value="DNA POLYMERASE III SUBUNIT DELTA"/>
    <property type="match status" value="1"/>
</dbReference>
<reference evidence="11" key="2">
    <citation type="journal article" date="2021" name="PeerJ">
        <title>Extensive microbial diversity within the chicken gut microbiome revealed by metagenomics and culture.</title>
        <authorList>
            <person name="Gilroy R."/>
            <person name="Ravi A."/>
            <person name="Getino M."/>
            <person name="Pursley I."/>
            <person name="Horton D.L."/>
            <person name="Alikhan N.F."/>
            <person name="Baker D."/>
            <person name="Gharbi K."/>
            <person name="Hall N."/>
            <person name="Watson M."/>
            <person name="Adriaenssens E.M."/>
            <person name="Foster-Nyarko E."/>
            <person name="Jarju S."/>
            <person name="Secka A."/>
            <person name="Antonio M."/>
            <person name="Oren A."/>
            <person name="Chaudhuri R.R."/>
            <person name="La Ragione R."/>
            <person name="Hildebrand F."/>
            <person name="Pallen M.J."/>
        </authorList>
    </citation>
    <scope>NUCLEOTIDE SEQUENCE</scope>
    <source>
        <strain evidence="11">CHK178-757</strain>
    </source>
</reference>
<protein>
    <recommendedName>
        <fullName evidence="2">DNA polymerase III subunit delta</fullName>
        <ecNumber evidence="1">2.7.7.7</ecNumber>
    </recommendedName>
</protein>
<evidence type="ECO:0000313" key="12">
    <source>
        <dbReference type="Proteomes" id="UP000823927"/>
    </source>
</evidence>
<gene>
    <name evidence="11" type="primary">holA</name>
    <name evidence="11" type="ORF">IAB46_07460</name>
</gene>
<evidence type="ECO:0000256" key="2">
    <source>
        <dbReference type="ARBA" id="ARBA00017703"/>
    </source>
</evidence>
<dbReference type="SUPFAM" id="SSF52540">
    <property type="entry name" value="P-loop containing nucleoside triphosphate hydrolases"/>
    <property type="match status" value="1"/>
</dbReference>
<evidence type="ECO:0000256" key="4">
    <source>
        <dbReference type="ARBA" id="ARBA00022695"/>
    </source>
</evidence>
<dbReference type="InterPro" id="IPR008921">
    <property type="entry name" value="DNA_pol3_clamp-load_cplx_C"/>
</dbReference>
<dbReference type="EC" id="2.7.7.7" evidence="1"/>
<dbReference type="PANTHER" id="PTHR34388:SF1">
    <property type="entry name" value="DNA POLYMERASE III SUBUNIT DELTA"/>
    <property type="match status" value="1"/>
</dbReference>
<dbReference type="Proteomes" id="UP000823927">
    <property type="component" value="Unassembled WGS sequence"/>
</dbReference>
<dbReference type="SUPFAM" id="SSF48019">
    <property type="entry name" value="post-AAA+ oligomerization domain-like"/>
    <property type="match status" value="1"/>
</dbReference>
<dbReference type="GO" id="GO:0006261">
    <property type="term" value="P:DNA-templated DNA replication"/>
    <property type="evidence" value="ECO:0007669"/>
    <property type="project" value="TreeGrafter"/>
</dbReference>
<dbReference type="InterPro" id="IPR005790">
    <property type="entry name" value="DNA_polIII_delta"/>
</dbReference>
<comment type="caution">
    <text evidence="11">The sequence shown here is derived from an EMBL/GenBank/DDBJ whole genome shotgun (WGS) entry which is preliminary data.</text>
</comment>
<sequence length="325" mass="37174">MRTLNEHIKNHTFKNVYLIYGPEDYLRRQYRDKLKDAVLPDGDTMNYNYFEGKGIDVNEIIGLAQTMPFFADYRLIILENTGFFSSSNDALAEFVKEIPETTILVFVEESADKRNKLFKAVSSAGYAANMSSPDQNSLIRWVAGLLKQENRRITKEDCLLFLSTVDLDMENIRQELEKLICYTMGRDVITAQDIKDVCTVHTESRIFDMVNAVAGKNKSQALALYNDLLTLREPPMRILYLMARQFNTLLQIRELAGQGFPNNTIADRTGMKEFIVRKNMGLARKFTVDELKGAVAFCTQMEEDVKTGKMADQIAVELIIYKYTA</sequence>
<keyword evidence="3 11" id="KW-0808">Transferase</keyword>
<dbReference type="InterPro" id="IPR027417">
    <property type="entry name" value="P-loop_NTPase"/>
</dbReference>
<evidence type="ECO:0000256" key="3">
    <source>
        <dbReference type="ARBA" id="ARBA00022679"/>
    </source>
</evidence>
<dbReference type="Gene3D" id="3.40.50.300">
    <property type="entry name" value="P-loop containing nucleotide triphosphate hydrolases"/>
    <property type="match status" value="1"/>
</dbReference>
<dbReference type="GO" id="GO:0009360">
    <property type="term" value="C:DNA polymerase III complex"/>
    <property type="evidence" value="ECO:0007669"/>
    <property type="project" value="InterPro"/>
</dbReference>
<evidence type="ECO:0000256" key="5">
    <source>
        <dbReference type="ARBA" id="ARBA00022705"/>
    </source>
</evidence>
<dbReference type="Gene3D" id="1.20.272.10">
    <property type="match status" value="1"/>
</dbReference>
<reference evidence="11" key="1">
    <citation type="submission" date="2020-10" db="EMBL/GenBank/DDBJ databases">
        <authorList>
            <person name="Gilroy R."/>
        </authorList>
    </citation>
    <scope>NUCLEOTIDE SEQUENCE</scope>
    <source>
        <strain evidence="11">CHK178-757</strain>
    </source>
</reference>
<feature type="domain" description="DNA polymerase III delta N-terminal" evidence="9">
    <location>
        <begin position="17"/>
        <end position="121"/>
    </location>
</feature>
<evidence type="ECO:0000313" key="11">
    <source>
        <dbReference type="EMBL" id="HIS47378.1"/>
    </source>
</evidence>
<evidence type="ECO:0000256" key="8">
    <source>
        <dbReference type="ARBA" id="ARBA00049244"/>
    </source>
</evidence>
<keyword evidence="4 11" id="KW-0548">Nucleotidyltransferase</keyword>
<proteinExistence type="inferred from homology"/>
<evidence type="ECO:0000259" key="10">
    <source>
        <dbReference type="Pfam" id="PF21694"/>
    </source>
</evidence>
<keyword evidence="6" id="KW-0239">DNA-directed DNA polymerase</keyword>
<evidence type="ECO:0000256" key="6">
    <source>
        <dbReference type="ARBA" id="ARBA00022932"/>
    </source>
</evidence>
<dbReference type="Pfam" id="PF06144">
    <property type="entry name" value="DNA_pol3_delta"/>
    <property type="match status" value="1"/>
</dbReference>
<feature type="domain" description="DNA polymerase III delta subunit-like C-terminal" evidence="10">
    <location>
        <begin position="203"/>
        <end position="323"/>
    </location>
</feature>
<comment type="catalytic activity">
    <reaction evidence="8">
        <text>DNA(n) + a 2'-deoxyribonucleoside 5'-triphosphate = DNA(n+1) + diphosphate</text>
        <dbReference type="Rhea" id="RHEA:22508"/>
        <dbReference type="Rhea" id="RHEA-COMP:17339"/>
        <dbReference type="Rhea" id="RHEA-COMP:17340"/>
        <dbReference type="ChEBI" id="CHEBI:33019"/>
        <dbReference type="ChEBI" id="CHEBI:61560"/>
        <dbReference type="ChEBI" id="CHEBI:173112"/>
        <dbReference type="EC" id="2.7.7.7"/>
    </reaction>
</comment>
<accession>A0A9D1F4A0</accession>
<dbReference type="GO" id="GO:0003887">
    <property type="term" value="F:DNA-directed DNA polymerase activity"/>
    <property type="evidence" value="ECO:0007669"/>
    <property type="project" value="UniProtKB-KW"/>
</dbReference>
<evidence type="ECO:0000259" key="9">
    <source>
        <dbReference type="Pfam" id="PF06144"/>
    </source>
</evidence>
<dbReference type="EMBL" id="DVIT01000027">
    <property type="protein sequence ID" value="HIS47378.1"/>
    <property type="molecule type" value="Genomic_DNA"/>
</dbReference>
<comment type="similarity">
    <text evidence="7">Belongs to the DNA polymerase HolA subunit family.</text>
</comment>
<keyword evidence="5" id="KW-0235">DNA replication</keyword>
<dbReference type="Pfam" id="PF21694">
    <property type="entry name" value="DNA_pol3_delta_C"/>
    <property type="match status" value="1"/>
</dbReference>
<name>A0A9D1F4A0_9FIRM</name>
<dbReference type="NCBIfam" id="TIGR01128">
    <property type="entry name" value="holA"/>
    <property type="match status" value="1"/>
</dbReference>
<dbReference type="InterPro" id="IPR010372">
    <property type="entry name" value="DNA_pol3_delta_N"/>
</dbReference>
<evidence type="ECO:0000256" key="1">
    <source>
        <dbReference type="ARBA" id="ARBA00012417"/>
    </source>
</evidence>
<dbReference type="Gene3D" id="1.10.8.60">
    <property type="match status" value="1"/>
</dbReference>
<dbReference type="AlphaFoldDB" id="A0A9D1F4A0"/>
<organism evidence="11 12">
    <name type="scientific">Candidatus Scybalocola faecigallinarum</name>
    <dbReference type="NCBI Taxonomy" id="2840941"/>
    <lineage>
        <taxon>Bacteria</taxon>
        <taxon>Bacillati</taxon>
        <taxon>Bacillota</taxon>
        <taxon>Clostridia</taxon>
        <taxon>Lachnospirales</taxon>
        <taxon>Lachnospiraceae</taxon>
        <taxon>Lachnospiraceae incertae sedis</taxon>
        <taxon>Candidatus Scybalocola (ex Gilroy et al. 2021)</taxon>
    </lineage>
</organism>
<dbReference type="InterPro" id="IPR048466">
    <property type="entry name" value="DNA_pol3_delta-like_C"/>
</dbReference>
<evidence type="ECO:0000256" key="7">
    <source>
        <dbReference type="ARBA" id="ARBA00034754"/>
    </source>
</evidence>
<dbReference type="GO" id="GO:0003677">
    <property type="term" value="F:DNA binding"/>
    <property type="evidence" value="ECO:0007669"/>
    <property type="project" value="InterPro"/>
</dbReference>